<dbReference type="GO" id="GO:0051537">
    <property type="term" value="F:2 iron, 2 sulfur cluster binding"/>
    <property type="evidence" value="ECO:0007669"/>
    <property type="project" value="InterPro"/>
</dbReference>
<gene>
    <name evidence="2" type="ORF">PHY01_16810</name>
</gene>
<dbReference type="InterPro" id="IPR024726">
    <property type="entry name" value="FhuF_C"/>
</dbReference>
<evidence type="ECO:0000313" key="3">
    <source>
        <dbReference type="Proteomes" id="UP000320338"/>
    </source>
</evidence>
<name>A0A4Y3WLL5_9PSEU</name>
<dbReference type="AlphaFoldDB" id="A0A4Y3WLL5"/>
<protein>
    <recommendedName>
        <fullName evidence="1">Ferric siderophore reductase C-terminal domain-containing protein</fullName>
    </recommendedName>
</protein>
<comment type="caution">
    <text evidence="2">The sequence shown here is derived from an EMBL/GenBank/DDBJ whole genome shotgun (WGS) entry which is preliminary data.</text>
</comment>
<evidence type="ECO:0000313" key="2">
    <source>
        <dbReference type="EMBL" id="GEC19398.1"/>
    </source>
</evidence>
<dbReference type="Proteomes" id="UP000320338">
    <property type="component" value="Unassembled WGS sequence"/>
</dbReference>
<feature type="domain" description="Ferric siderophore reductase C-terminal" evidence="1">
    <location>
        <begin position="208"/>
        <end position="228"/>
    </location>
</feature>
<keyword evidence="3" id="KW-1185">Reference proteome</keyword>
<dbReference type="Pfam" id="PF11575">
    <property type="entry name" value="FhuF_C"/>
    <property type="match status" value="1"/>
</dbReference>
<sequence length="231" mass="23997">MLADVARAGAFFTVATGAGGDPSGRHPVGELYAGGPELAARIAHVRRALGSDDRVAASITFQGLAALLVSAPFAAAVVHATLPELTPRTLHWTPTTDGPWPLWCADPPLRPVPAVDDAVGALAAAVVERHLVPLVEAVRAQVRVSPRVLVGNAASTVASARRMVAAQWPAAADRAAAVAQGLLDTGPLAGAGELRAPSGPDRHWSFRRRSCCLYYRARDGGLCGDCVLLDR</sequence>
<dbReference type="EMBL" id="BJNG01000015">
    <property type="protein sequence ID" value="GEC19398.1"/>
    <property type="molecule type" value="Genomic_DNA"/>
</dbReference>
<organism evidence="2 3">
    <name type="scientific">Pseudonocardia hydrocarbonoxydans</name>
    <dbReference type="NCBI Taxonomy" id="76726"/>
    <lineage>
        <taxon>Bacteria</taxon>
        <taxon>Bacillati</taxon>
        <taxon>Actinomycetota</taxon>
        <taxon>Actinomycetes</taxon>
        <taxon>Pseudonocardiales</taxon>
        <taxon>Pseudonocardiaceae</taxon>
        <taxon>Pseudonocardia</taxon>
    </lineage>
</organism>
<evidence type="ECO:0000259" key="1">
    <source>
        <dbReference type="Pfam" id="PF11575"/>
    </source>
</evidence>
<accession>A0A4Y3WLL5</accession>
<proteinExistence type="predicted"/>
<reference evidence="2 3" key="1">
    <citation type="submission" date="2019-06" db="EMBL/GenBank/DDBJ databases">
        <title>Whole genome shotgun sequence of Pseudonocardia hydrocarbonoxydans NBRC 14498.</title>
        <authorList>
            <person name="Hosoyama A."/>
            <person name="Uohara A."/>
            <person name="Ohji S."/>
            <person name="Ichikawa N."/>
        </authorList>
    </citation>
    <scope>NUCLEOTIDE SEQUENCE [LARGE SCALE GENOMIC DNA]</scope>
    <source>
        <strain evidence="2 3">NBRC 14498</strain>
    </source>
</reference>